<protein>
    <submittedName>
        <fullName evidence="9">Cation transporter</fullName>
    </submittedName>
</protein>
<gene>
    <name evidence="9" type="ORF">BHAP_0285</name>
</gene>
<feature type="transmembrane region" description="Helical" evidence="8">
    <location>
        <begin position="108"/>
        <end position="128"/>
    </location>
</feature>
<evidence type="ECO:0000256" key="8">
    <source>
        <dbReference type="SAM" id="Phobius"/>
    </source>
</evidence>
<dbReference type="EMBL" id="MWWY01000005">
    <property type="protein sequence ID" value="OZG66423.1"/>
    <property type="molecule type" value="Genomic_DNA"/>
</dbReference>
<dbReference type="PANTHER" id="PTHR30561">
    <property type="entry name" value="SMR FAMILY PROTON-DEPENDENT DRUG EFFLUX TRANSPORTER SUGE"/>
    <property type="match status" value="1"/>
</dbReference>
<dbReference type="AlphaFoldDB" id="A0A261G5E0"/>
<evidence type="ECO:0000256" key="5">
    <source>
        <dbReference type="ARBA" id="ARBA00022989"/>
    </source>
</evidence>
<evidence type="ECO:0000256" key="6">
    <source>
        <dbReference type="ARBA" id="ARBA00023136"/>
    </source>
</evidence>
<keyword evidence="6 8" id="KW-0472">Membrane</keyword>
<feature type="transmembrane region" description="Helical" evidence="8">
    <location>
        <begin position="80"/>
        <end position="102"/>
    </location>
</feature>
<evidence type="ECO:0000256" key="2">
    <source>
        <dbReference type="ARBA" id="ARBA00022448"/>
    </source>
</evidence>
<dbReference type="PANTHER" id="PTHR30561:SF1">
    <property type="entry name" value="MULTIDRUG TRANSPORTER EMRE"/>
    <property type="match status" value="1"/>
</dbReference>
<evidence type="ECO:0000256" key="4">
    <source>
        <dbReference type="ARBA" id="ARBA00022692"/>
    </source>
</evidence>
<reference evidence="9 10" key="1">
    <citation type="journal article" date="2017" name="BMC Genomics">
        <title>Comparative genomic and phylogenomic analyses of the Bifidobacteriaceae family.</title>
        <authorList>
            <person name="Lugli G.A."/>
            <person name="Milani C."/>
            <person name="Turroni F."/>
            <person name="Duranti S."/>
            <person name="Mancabelli L."/>
            <person name="Mangifesta M."/>
            <person name="Ferrario C."/>
            <person name="Modesto M."/>
            <person name="Mattarelli P."/>
            <person name="Jiri K."/>
            <person name="van Sinderen D."/>
            <person name="Ventura M."/>
        </authorList>
    </citation>
    <scope>NUCLEOTIDE SEQUENCE [LARGE SCALE GENOMIC DNA]</scope>
    <source>
        <strain evidence="9 10">DSM 100202</strain>
    </source>
</reference>
<feature type="transmembrane region" description="Helical" evidence="8">
    <location>
        <begin position="21"/>
        <end position="41"/>
    </location>
</feature>
<dbReference type="Proteomes" id="UP000216074">
    <property type="component" value="Unassembled WGS sequence"/>
</dbReference>
<dbReference type="GO" id="GO:0005886">
    <property type="term" value="C:plasma membrane"/>
    <property type="evidence" value="ECO:0007669"/>
    <property type="project" value="UniProtKB-SubCell"/>
</dbReference>
<evidence type="ECO:0000256" key="1">
    <source>
        <dbReference type="ARBA" id="ARBA00004651"/>
    </source>
</evidence>
<dbReference type="GO" id="GO:0022857">
    <property type="term" value="F:transmembrane transporter activity"/>
    <property type="evidence" value="ECO:0007669"/>
    <property type="project" value="InterPro"/>
</dbReference>
<proteinExistence type="inferred from homology"/>
<name>A0A261G5E0_9BIFI</name>
<keyword evidence="4 7" id="KW-0812">Transmembrane</keyword>
<dbReference type="SUPFAM" id="SSF103481">
    <property type="entry name" value="Multidrug resistance efflux transporter EmrE"/>
    <property type="match status" value="1"/>
</dbReference>
<dbReference type="Gene3D" id="1.10.3730.20">
    <property type="match status" value="1"/>
</dbReference>
<sequence>MMHMSEIEKRDARDGVRKRGNMAITWLLLFVTIGCEVVATLSLRASEGFSKPLWAIPVIAGYVVCFWLLSIVLERGMPTALAYGVWSCVGIILTAFAARLLFHDPLNAKMLAGMAIMIIGIIVMQSGAHTVA</sequence>
<keyword evidence="5 8" id="KW-1133">Transmembrane helix</keyword>
<comment type="similarity">
    <text evidence="7">Belongs to the drug/metabolite transporter (DMT) superfamily. Small multidrug resistance (SMR) (TC 2.A.7.1) family.</text>
</comment>
<evidence type="ECO:0000256" key="7">
    <source>
        <dbReference type="RuleBase" id="RU003942"/>
    </source>
</evidence>
<dbReference type="InterPro" id="IPR000390">
    <property type="entry name" value="Small_drug/metabolite_transptr"/>
</dbReference>
<dbReference type="Pfam" id="PF00893">
    <property type="entry name" value="Multi_Drug_Res"/>
    <property type="match status" value="1"/>
</dbReference>
<evidence type="ECO:0000256" key="3">
    <source>
        <dbReference type="ARBA" id="ARBA00022475"/>
    </source>
</evidence>
<dbReference type="InterPro" id="IPR045324">
    <property type="entry name" value="Small_multidrug_res"/>
</dbReference>
<evidence type="ECO:0000313" key="10">
    <source>
        <dbReference type="Proteomes" id="UP000216074"/>
    </source>
</evidence>
<dbReference type="InterPro" id="IPR037185">
    <property type="entry name" value="EmrE-like"/>
</dbReference>
<comment type="subcellular location">
    <subcellularLocation>
        <location evidence="1 7">Cell membrane</location>
        <topology evidence="1 7">Multi-pass membrane protein</topology>
    </subcellularLocation>
</comment>
<comment type="caution">
    <text evidence="9">The sequence shown here is derived from an EMBL/GenBank/DDBJ whole genome shotgun (WGS) entry which is preliminary data.</text>
</comment>
<organism evidence="9 10">
    <name type="scientific">Bifidobacterium hapali</name>
    <dbReference type="NCBI Taxonomy" id="1630172"/>
    <lineage>
        <taxon>Bacteria</taxon>
        <taxon>Bacillati</taxon>
        <taxon>Actinomycetota</taxon>
        <taxon>Actinomycetes</taxon>
        <taxon>Bifidobacteriales</taxon>
        <taxon>Bifidobacteriaceae</taxon>
        <taxon>Bifidobacterium</taxon>
    </lineage>
</organism>
<evidence type="ECO:0000313" key="9">
    <source>
        <dbReference type="EMBL" id="OZG66423.1"/>
    </source>
</evidence>
<keyword evidence="2" id="KW-0813">Transport</keyword>
<keyword evidence="3" id="KW-1003">Cell membrane</keyword>
<feature type="transmembrane region" description="Helical" evidence="8">
    <location>
        <begin position="53"/>
        <end position="73"/>
    </location>
</feature>
<accession>A0A261G5E0</accession>
<keyword evidence="10" id="KW-1185">Reference proteome</keyword>